<keyword evidence="1" id="KW-0679">Respiratory chain</keyword>
<dbReference type="InterPro" id="IPR036927">
    <property type="entry name" value="Cyt_c_oxase-like_su1_sf"/>
</dbReference>
<evidence type="ECO:0000259" key="4">
    <source>
        <dbReference type="PROSITE" id="PS50855"/>
    </source>
</evidence>
<dbReference type="InterPro" id="IPR023616">
    <property type="entry name" value="Cyt_c_oxase-like_su1_dom"/>
</dbReference>
<keyword evidence="1" id="KW-0813">Transport</keyword>
<feature type="transmembrane region" description="Helical" evidence="3">
    <location>
        <begin position="230"/>
        <end position="255"/>
    </location>
</feature>
<dbReference type="EMBL" id="QJJQ01000006">
    <property type="protein sequence ID" value="PXW87057.1"/>
    <property type="molecule type" value="Genomic_DNA"/>
</dbReference>
<protein>
    <submittedName>
        <fullName evidence="5">Cytochrome c oxidase subunit 1</fullName>
    </submittedName>
</protein>
<comment type="caution">
    <text evidence="5">The sequence shown here is derived from an EMBL/GenBank/DDBJ whole genome shotgun (WGS) entry which is preliminary data.</text>
</comment>
<feature type="transmembrane region" description="Helical" evidence="3">
    <location>
        <begin position="184"/>
        <end position="210"/>
    </location>
</feature>
<evidence type="ECO:0000313" key="5">
    <source>
        <dbReference type="EMBL" id="PXW87057.1"/>
    </source>
</evidence>
<proteinExistence type="predicted"/>
<dbReference type="GO" id="GO:0009060">
    <property type="term" value="P:aerobic respiration"/>
    <property type="evidence" value="ECO:0007669"/>
    <property type="project" value="InterPro"/>
</dbReference>
<keyword evidence="3" id="KW-0812">Transmembrane</keyword>
<dbReference type="Proteomes" id="UP000247978">
    <property type="component" value="Unassembled WGS sequence"/>
</dbReference>
<feature type="transmembrane region" description="Helical" evidence="3">
    <location>
        <begin position="149"/>
        <end position="172"/>
    </location>
</feature>
<feature type="transmembrane region" description="Helical" evidence="3">
    <location>
        <begin position="429"/>
        <end position="452"/>
    </location>
</feature>
<reference evidence="5 6" key="1">
    <citation type="submission" date="2018-05" db="EMBL/GenBank/DDBJ databases">
        <title>Genomic Encyclopedia of Type Strains, Phase IV (KMG-IV): sequencing the most valuable type-strain genomes for metagenomic binning, comparative biology and taxonomic classification.</title>
        <authorList>
            <person name="Goeker M."/>
        </authorList>
    </citation>
    <scope>NUCLEOTIDE SEQUENCE [LARGE SCALE GENOMIC DNA]</scope>
    <source>
        <strain evidence="5 6">DSM 28556</strain>
    </source>
</reference>
<keyword evidence="3" id="KW-1133">Transmembrane helix</keyword>
<dbReference type="OrthoDB" id="9764568at2"/>
<dbReference type="PANTHER" id="PTHR10422">
    <property type="entry name" value="CYTOCHROME C OXIDASE SUBUNIT 1"/>
    <property type="match status" value="1"/>
</dbReference>
<dbReference type="PANTHER" id="PTHR10422:SF40">
    <property type="entry name" value="CYTOCHROME C OXIDASE SUBUNIT I"/>
    <property type="match status" value="1"/>
</dbReference>
<organism evidence="5 6">
    <name type="scientific">Pseudogracilibacillus auburnensis</name>
    <dbReference type="NCBI Taxonomy" id="1494959"/>
    <lineage>
        <taxon>Bacteria</taxon>
        <taxon>Bacillati</taxon>
        <taxon>Bacillota</taxon>
        <taxon>Bacilli</taxon>
        <taxon>Bacillales</taxon>
        <taxon>Bacillaceae</taxon>
        <taxon>Pseudogracilibacillus</taxon>
    </lineage>
</organism>
<keyword evidence="3" id="KW-0472">Membrane</keyword>
<dbReference type="GO" id="GO:0016020">
    <property type="term" value="C:membrane"/>
    <property type="evidence" value="ECO:0007669"/>
    <property type="project" value="InterPro"/>
</dbReference>
<feature type="transmembrane region" description="Helical" evidence="3">
    <location>
        <begin position="115"/>
        <end position="137"/>
    </location>
</feature>
<name>A0A2V3VYH7_9BACI</name>
<feature type="transmembrane region" description="Helical" evidence="3">
    <location>
        <begin position="300"/>
        <end position="324"/>
    </location>
</feature>
<keyword evidence="2" id="KW-0249">Electron transport</keyword>
<feature type="domain" description="Cytochrome oxidase subunit I profile" evidence="4">
    <location>
        <begin position="16"/>
        <end position="495"/>
    </location>
</feature>
<evidence type="ECO:0000256" key="2">
    <source>
        <dbReference type="ARBA" id="ARBA00022982"/>
    </source>
</evidence>
<accession>A0A2V3VYH7</accession>
<dbReference type="GO" id="GO:0020037">
    <property type="term" value="F:heme binding"/>
    <property type="evidence" value="ECO:0007669"/>
    <property type="project" value="InterPro"/>
</dbReference>
<dbReference type="Gene3D" id="1.20.210.10">
    <property type="entry name" value="Cytochrome c oxidase-like, subunit I domain"/>
    <property type="match status" value="1"/>
</dbReference>
<feature type="transmembrane region" description="Helical" evidence="3">
    <location>
        <begin position="74"/>
        <end position="94"/>
    </location>
</feature>
<evidence type="ECO:0000313" key="6">
    <source>
        <dbReference type="Proteomes" id="UP000247978"/>
    </source>
</evidence>
<evidence type="ECO:0000256" key="1">
    <source>
        <dbReference type="ARBA" id="ARBA00022660"/>
    </source>
</evidence>
<dbReference type="AlphaFoldDB" id="A0A2V3VYH7"/>
<feature type="transmembrane region" description="Helical" evidence="3">
    <location>
        <begin position="32"/>
        <end position="54"/>
    </location>
</feature>
<feature type="transmembrane region" description="Helical" evidence="3">
    <location>
        <begin position="527"/>
        <end position="551"/>
    </location>
</feature>
<dbReference type="PRINTS" id="PR01165">
    <property type="entry name" value="CYCOXIDASEI"/>
</dbReference>
<dbReference type="PROSITE" id="PS50855">
    <property type="entry name" value="COX1"/>
    <property type="match status" value="1"/>
</dbReference>
<dbReference type="InterPro" id="IPR000883">
    <property type="entry name" value="Cyt_C_Oxase_1"/>
</dbReference>
<feature type="transmembrane region" description="Helical" evidence="3">
    <location>
        <begin position="472"/>
        <end position="495"/>
    </location>
</feature>
<evidence type="ECO:0000256" key="3">
    <source>
        <dbReference type="SAM" id="Phobius"/>
    </source>
</evidence>
<sequence>METALHQTFTEKKSKRIEKYLGTNPKDAKLTLSYFTVSFIALLVGGFLGLLQGLERAGLLTMPAWFDYYQTLTTHGILLILVFTGTFLVGYVYAGLSHTLGGLIPKVRKMGWIAFTLMVIGTALAASQVIIGEASVLYTFYPPMAASPWFYIGLVLVVLGIWTAAFGAFINVANWRKNHRGQHLPLLAFFGTGIFVLLFTATLGVTYEVLTLIPWAFGWTDTVNVLLSRTLFWSFGHTLVNVWYFTAVSAWYVAFPKIIGGRQFSDTLARVVAVLIVILNVPGGFHHQIIDPGFTEGLKYMHVFMSLSIGFPSLMTAFAMFAMMERAGRRKGAKGLLGWFKKLPWKDARFLALFLAMATFIPAGAGGIAQTNFQLNQVVHNTLFITGHFHLTVGVSVALSFFGIAYWLVPHLSKRVMTPKINKLAIWQIIIWMVGMFFMSGAMHTVGLFGAPRRTAFSTYFDSATAASWNPYLMLLAVGGTLLIISVVMVVYIVFHLMLKAPKGETEFPIAEEEEDASPTPKWTERWSLWVVLMIAVISMGYVIPIVDLIMNAPPGSPPFKTW</sequence>
<dbReference type="GO" id="GO:0004129">
    <property type="term" value="F:cytochrome-c oxidase activity"/>
    <property type="evidence" value="ECO:0007669"/>
    <property type="project" value="InterPro"/>
</dbReference>
<gene>
    <name evidence="5" type="ORF">DFR56_106126</name>
</gene>
<feature type="transmembrane region" description="Helical" evidence="3">
    <location>
        <begin position="389"/>
        <end position="409"/>
    </location>
</feature>
<dbReference type="Pfam" id="PF00115">
    <property type="entry name" value="COX1"/>
    <property type="match status" value="1"/>
</dbReference>
<feature type="transmembrane region" description="Helical" evidence="3">
    <location>
        <begin position="350"/>
        <end position="369"/>
    </location>
</feature>
<dbReference type="RefSeq" id="WP_110395289.1">
    <property type="nucleotide sequence ID" value="NZ_JBHUHB010000001.1"/>
</dbReference>
<keyword evidence="6" id="KW-1185">Reference proteome</keyword>
<feature type="transmembrane region" description="Helical" evidence="3">
    <location>
        <begin position="267"/>
        <end position="285"/>
    </location>
</feature>
<dbReference type="SUPFAM" id="SSF81442">
    <property type="entry name" value="Cytochrome c oxidase subunit I-like"/>
    <property type="match status" value="1"/>
</dbReference>